<name>A0A1G5S0P1_9FIRM</name>
<dbReference type="PANTHER" id="PTHR45228:SF1">
    <property type="entry name" value="CYCLIC DI-GMP PHOSPHODIESTERASE TM_0186"/>
    <property type="match status" value="1"/>
</dbReference>
<dbReference type="RefSeq" id="WP_092590868.1">
    <property type="nucleotide sequence ID" value="NZ_FMWL01000008.1"/>
</dbReference>
<dbReference type="OrthoDB" id="9804747at2"/>
<dbReference type="Gene3D" id="1.10.3210.10">
    <property type="entry name" value="Hypothetical protein af1432"/>
    <property type="match status" value="1"/>
</dbReference>
<dbReference type="PROSITE" id="PS50110">
    <property type="entry name" value="RESPONSE_REGULATORY"/>
    <property type="match status" value="1"/>
</dbReference>
<dbReference type="PROSITE" id="PS51832">
    <property type="entry name" value="HD_GYP"/>
    <property type="match status" value="1"/>
</dbReference>
<dbReference type="Pfam" id="PF13487">
    <property type="entry name" value="HD_5"/>
    <property type="match status" value="1"/>
</dbReference>
<evidence type="ECO:0000313" key="7">
    <source>
        <dbReference type="EMBL" id="SCZ79708.1"/>
    </source>
</evidence>
<feature type="domain" description="Response regulatory" evidence="5">
    <location>
        <begin position="3"/>
        <end position="117"/>
    </location>
</feature>
<dbReference type="STRING" id="1120920.SAMN03080599_01910"/>
<dbReference type="Pfam" id="PF00072">
    <property type="entry name" value="Response_reg"/>
    <property type="match status" value="1"/>
</dbReference>
<dbReference type="SUPFAM" id="SSF109604">
    <property type="entry name" value="HD-domain/PDEase-like"/>
    <property type="match status" value="1"/>
</dbReference>
<comment type="function">
    <text evidence="2">May play the central regulatory role in sporulation. It may be an element of the effector pathway responsible for the activation of sporulation genes in response to nutritional stress. Spo0A may act in concert with spo0H (a sigma factor) to control the expression of some genes that are critical to the sporulation process.</text>
</comment>
<dbReference type="InterPro" id="IPR003607">
    <property type="entry name" value="HD/PDEase_dom"/>
</dbReference>
<dbReference type="SMART" id="SM00471">
    <property type="entry name" value="HDc"/>
    <property type="match status" value="1"/>
</dbReference>
<evidence type="ECO:0000256" key="1">
    <source>
        <dbReference type="ARBA" id="ARBA00018672"/>
    </source>
</evidence>
<dbReference type="InterPro" id="IPR037522">
    <property type="entry name" value="HD_GYP_dom"/>
</dbReference>
<dbReference type="InterPro" id="IPR001789">
    <property type="entry name" value="Sig_transdc_resp-reg_receiver"/>
</dbReference>
<proteinExistence type="predicted"/>
<evidence type="ECO:0000313" key="8">
    <source>
        <dbReference type="Proteomes" id="UP000199208"/>
    </source>
</evidence>
<evidence type="ECO:0000256" key="4">
    <source>
        <dbReference type="SAM" id="Coils"/>
    </source>
</evidence>
<keyword evidence="3" id="KW-0597">Phosphoprotein</keyword>
<dbReference type="Proteomes" id="UP000199208">
    <property type="component" value="Unassembled WGS sequence"/>
</dbReference>
<keyword evidence="8" id="KW-1185">Reference proteome</keyword>
<dbReference type="PANTHER" id="PTHR45228">
    <property type="entry name" value="CYCLIC DI-GMP PHOSPHODIESTERASE TM_0186-RELATED"/>
    <property type="match status" value="1"/>
</dbReference>
<dbReference type="SUPFAM" id="SSF52172">
    <property type="entry name" value="CheY-like"/>
    <property type="match status" value="1"/>
</dbReference>
<dbReference type="CDD" id="cd00156">
    <property type="entry name" value="REC"/>
    <property type="match status" value="1"/>
</dbReference>
<evidence type="ECO:0000259" key="6">
    <source>
        <dbReference type="PROSITE" id="PS51832"/>
    </source>
</evidence>
<dbReference type="InterPro" id="IPR052020">
    <property type="entry name" value="Cyclic_di-GMP/3'3'-cGAMP_PDE"/>
</dbReference>
<dbReference type="Gene3D" id="3.40.50.2300">
    <property type="match status" value="1"/>
</dbReference>
<dbReference type="GO" id="GO:0000160">
    <property type="term" value="P:phosphorelay signal transduction system"/>
    <property type="evidence" value="ECO:0007669"/>
    <property type="project" value="InterPro"/>
</dbReference>
<dbReference type="NCBIfam" id="TIGR00277">
    <property type="entry name" value="HDIG"/>
    <property type="match status" value="1"/>
</dbReference>
<feature type="coiled-coil region" evidence="4">
    <location>
        <begin position="112"/>
        <end position="146"/>
    </location>
</feature>
<dbReference type="SMART" id="SM00448">
    <property type="entry name" value="REC"/>
    <property type="match status" value="1"/>
</dbReference>
<dbReference type="CDD" id="cd00077">
    <property type="entry name" value="HDc"/>
    <property type="match status" value="1"/>
</dbReference>
<evidence type="ECO:0000256" key="2">
    <source>
        <dbReference type="ARBA" id="ARBA00024867"/>
    </source>
</evidence>
<protein>
    <recommendedName>
        <fullName evidence="1">Stage 0 sporulation protein A homolog</fullName>
    </recommendedName>
</protein>
<dbReference type="AlphaFoldDB" id="A0A1G5S0P1"/>
<feature type="modified residue" description="4-aspartylphosphate" evidence="3">
    <location>
        <position position="52"/>
    </location>
</feature>
<reference evidence="7 8" key="1">
    <citation type="submission" date="2016-10" db="EMBL/GenBank/DDBJ databases">
        <authorList>
            <person name="de Groot N.N."/>
        </authorList>
    </citation>
    <scope>NUCLEOTIDE SEQUENCE [LARGE SCALE GENOMIC DNA]</scope>
    <source>
        <strain evidence="7 8">DSM 2784</strain>
    </source>
</reference>
<keyword evidence="4" id="KW-0175">Coiled coil</keyword>
<dbReference type="InterPro" id="IPR006675">
    <property type="entry name" value="HDIG_dom"/>
</dbReference>
<evidence type="ECO:0000256" key="3">
    <source>
        <dbReference type="PROSITE-ProRule" id="PRU00169"/>
    </source>
</evidence>
<feature type="domain" description="HD-GYP" evidence="6">
    <location>
        <begin position="151"/>
        <end position="347"/>
    </location>
</feature>
<accession>A0A1G5S0P1</accession>
<sequence>MTKVLIVDDEKSIRLTLREMLRKNGYEAEMAEDVASALKKLDEQEFDVVMTDIVMPKVSGLELLKAIRERCRSVQILIMTGDPSVETASQALHHGANDYLIKPIVKEDLLKAVGHASEIKALSDQKKRLELENQLYQKNLERIIEQKTLDLQNTMESIISLLSTVVEVRDPYTAGHQRRVGNLSAAMARKMGLKEDTIKMLRIIGYIHDIGKIEVPAEILSKPGKLSEVEFMLIKNHCTTGYNMLNEVNLPKIIGETIYQHHERCDGSGYPRGLKDEEISTEAHILMVADVVEAMMSHRPYRPALGLAAALGEISSGRGVRYRNDIVTACESLFLEDHYEIEDTVYHTTFPVV</sequence>
<dbReference type="InterPro" id="IPR011006">
    <property type="entry name" value="CheY-like_superfamily"/>
</dbReference>
<organism evidence="7 8">
    <name type="scientific">Acidaminobacter hydrogenoformans DSM 2784</name>
    <dbReference type="NCBI Taxonomy" id="1120920"/>
    <lineage>
        <taxon>Bacteria</taxon>
        <taxon>Bacillati</taxon>
        <taxon>Bacillota</taxon>
        <taxon>Clostridia</taxon>
        <taxon>Peptostreptococcales</taxon>
        <taxon>Acidaminobacteraceae</taxon>
        <taxon>Acidaminobacter</taxon>
    </lineage>
</organism>
<dbReference type="EMBL" id="FMWL01000008">
    <property type="protein sequence ID" value="SCZ79708.1"/>
    <property type="molecule type" value="Genomic_DNA"/>
</dbReference>
<gene>
    <name evidence="7" type="ORF">SAMN03080599_01910</name>
</gene>
<evidence type="ECO:0000259" key="5">
    <source>
        <dbReference type="PROSITE" id="PS50110"/>
    </source>
</evidence>